<sequence>MNHAIELQRAGCTKDVVDDRRCLAAETRRKLERSVGDKLGIVDLSGLCLVDVELLEVWREFRCLENEVCPDTPPCPVWYLNLAHNRLQHFPSWLIEEVGETLRVLDLSNNHLASPLDGLELARLPELEVLSLAHNPQVQALPQTLITGLACTHPIRVIDLSYTGLKRIIGLCSMHTSNIRVVKLEYCDLEELPDSIRLWHRLWSLDLRGNARLRQLPLGIQVIAPSLRRLDVEGCEFMEKPLPARVRRALGGKHGVRTLVEWLGVQASSSSPSDAMQRDASSCV</sequence>
<dbReference type="Gene3D" id="3.80.10.10">
    <property type="entry name" value="Ribonuclease Inhibitor"/>
    <property type="match status" value="1"/>
</dbReference>
<dbReference type="PANTHER" id="PTHR48051">
    <property type="match status" value="1"/>
</dbReference>
<dbReference type="OrthoDB" id="6343311at2759"/>
<keyword evidence="2" id="KW-0677">Repeat</keyword>
<name>M1USZ5_CYAM1</name>
<dbReference type="InterPro" id="IPR001611">
    <property type="entry name" value="Leu-rich_rpt"/>
</dbReference>
<keyword evidence="1" id="KW-0433">Leucine-rich repeat</keyword>
<evidence type="ECO:0000256" key="1">
    <source>
        <dbReference type="ARBA" id="ARBA00022614"/>
    </source>
</evidence>
<dbReference type="GO" id="GO:0005737">
    <property type="term" value="C:cytoplasm"/>
    <property type="evidence" value="ECO:0007669"/>
    <property type="project" value="TreeGrafter"/>
</dbReference>
<dbReference type="HOGENOM" id="CLU_981256_0_0_1"/>
<dbReference type="STRING" id="280699.M1USZ5"/>
<evidence type="ECO:0000256" key="2">
    <source>
        <dbReference type="ARBA" id="ARBA00022737"/>
    </source>
</evidence>
<reference evidence="3 4" key="1">
    <citation type="journal article" date="2004" name="Nature">
        <title>Genome sequence of the ultrasmall unicellular red alga Cyanidioschyzon merolae 10D.</title>
        <authorList>
            <person name="Matsuzaki M."/>
            <person name="Misumi O."/>
            <person name="Shin-i T."/>
            <person name="Maruyama S."/>
            <person name="Takahara M."/>
            <person name="Miyagishima S."/>
            <person name="Mori T."/>
            <person name="Nishida K."/>
            <person name="Yagisawa F."/>
            <person name="Nishida K."/>
            <person name="Yoshida Y."/>
            <person name="Nishimura Y."/>
            <person name="Nakao S."/>
            <person name="Kobayashi T."/>
            <person name="Momoyama Y."/>
            <person name="Higashiyama T."/>
            <person name="Minoda A."/>
            <person name="Sano M."/>
            <person name="Nomoto H."/>
            <person name="Oishi K."/>
            <person name="Hayashi H."/>
            <person name="Ohta F."/>
            <person name="Nishizaka S."/>
            <person name="Haga S."/>
            <person name="Miura S."/>
            <person name="Morishita T."/>
            <person name="Kabeya Y."/>
            <person name="Terasawa K."/>
            <person name="Suzuki Y."/>
            <person name="Ishii Y."/>
            <person name="Asakawa S."/>
            <person name="Takano H."/>
            <person name="Ohta N."/>
            <person name="Kuroiwa H."/>
            <person name="Tanaka K."/>
            <person name="Shimizu N."/>
            <person name="Sugano S."/>
            <person name="Sato N."/>
            <person name="Nozaki H."/>
            <person name="Ogasawara N."/>
            <person name="Kohara Y."/>
            <person name="Kuroiwa T."/>
        </authorList>
    </citation>
    <scope>NUCLEOTIDE SEQUENCE [LARGE SCALE GENOMIC DNA]</scope>
    <source>
        <strain evidence="3 4">10D</strain>
    </source>
</reference>
<keyword evidence="4" id="KW-1185">Reference proteome</keyword>
<evidence type="ECO:0000313" key="3">
    <source>
        <dbReference type="EMBL" id="BAM80816.1"/>
    </source>
</evidence>
<dbReference type="PROSITE" id="PS51450">
    <property type="entry name" value="LRR"/>
    <property type="match status" value="1"/>
</dbReference>
<dbReference type="InterPro" id="IPR050216">
    <property type="entry name" value="LRR_domain-containing"/>
</dbReference>
<dbReference type="GeneID" id="16994661"/>
<dbReference type="InterPro" id="IPR032675">
    <property type="entry name" value="LRR_dom_sf"/>
</dbReference>
<dbReference type="AlphaFoldDB" id="M1USZ5"/>
<dbReference type="Pfam" id="PF12799">
    <property type="entry name" value="LRR_4"/>
    <property type="match status" value="1"/>
</dbReference>
<protein>
    <submittedName>
        <fullName evidence="3">Similar to flightless-I protein</fullName>
    </submittedName>
</protein>
<organism evidence="3 4">
    <name type="scientific">Cyanidioschyzon merolae (strain NIES-3377 / 10D)</name>
    <name type="common">Unicellular red alga</name>
    <dbReference type="NCBI Taxonomy" id="280699"/>
    <lineage>
        <taxon>Eukaryota</taxon>
        <taxon>Rhodophyta</taxon>
        <taxon>Bangiophyceae</taxon>
        <taxon>Cyanidiales</taxon>
        <taxon>Cyanidiaceae</taxon>
        <taxon>Cyanidioschyzon</taxon>
    </lineage>
</organism>
<dbReference type="EMBL" id="AP006494">
    <property type="protein sequence ID" value="BAM80816.1"/>
    <property type="molecule type" value="Genomic_DNA"/>
</dbReference>
<dbReference type="SUPFAM" id="SSF52058">
    <property type="entry name" value="L domain-like"/>
    <property type="match status" value="1"/>
</dbReference>
<gene>
    <name evidence="3" type="ORF">CYME_CML224C</name>
</gene>
<dbReference type="KEGG" id="cme:CYME_CML224C"/>
<dbReference type="Proteomes" id="UP000007014">
    <property type="component" value="Chromosome 12"/>
</dbReference>
<dbReference type="RefSeq" id="XP_005536852.1">
    <property type="nucleotide sequence ID" value="XM_005536795.1"/>
</dbReference>
<dbReference type="Gramene" id="CML224CT">
    <property type="protein sequence ID" value="CML224CT"/>
    <property type="gene ID" value="CML224C"/>
</dbReference>
<evidence type="ECO:0000313" key="4">
    <source>
        <dbReference type="Proteomes" id="UP000007014"/>
    </source>
</evidence>
<proteinExistence type="predicted"/>
<dbReference type="PANTHER" id="PTHR48051:SF46">
    <property type="entry name" value="LEUCINE RICH REPEAT-CONTAINING DOMAIN PROTEIN"/>
    <property type="match status" value="1"/>
</dbReference>
<reference evidence="3 4" key="2">
    <citation type="journal article" date="2007" name="BMC Biol.">
        <title>A 100%-complete sequence reveals unusually simple genomic features in the hot-spring red alga Cyanidioschyzon merolae.</title>
        <authorList>
            <person name="Nozaki H."/>
            <person name="Takano H."/>
            <person name="Misumi O."/>
            <person name="Terasawa K."/>
            <person name="Matsuzaki M."/>
            <person name="Maruyama S."/>
            <person name="Nishida K."/>
            <person name="Yagisawa F."/>
            <person name="Yoshida Y."/>
            <person name="Fujiwara T."/>
            <person name="Takio S."/>
            <person name="Tamura K."/>
            <person name="Chung S.J."/>
            <person name="Nakamura S."/>
            <person name="Kuroiwa H."/>
            <person name="Tanaka K."/>
            <person name="Sato N."/>
            <person name="Kuroiwa T."/>
        </authorList>
    </citation>
    <scope>NUCLEOTIDE SEQUENCE [LARGE SCALE GENOMIC DNA]</scope>
    <source>
        <strain evidence="3 4">10D</strain>
    </source>
</reference>
<dbReference type="InterPro" id="IPR025875">
    <property type="entry name" value="Leu-rich_rpt_4"/>
</dbReference>
<accession>M1USZ5</accession>